<accession>A0ABV9T7L8</accession>
<dbReference type="SUPFAM" id="SSF51366">
    <property type="entry name" value="Ribulose-phoshate binding barrel"/>
    <property type="match status" value="1"/>
</dbReference>
<comment type="subcellular location">
    <subcellularLocation>
        <location evidence="2 9 11">Cytoplasm</location>
    </subcellularLocation>
</comment>
<evidence type="ECO:0000256" key="10">
    <source>
        <dbReference type="RuleBase" id="RU003657"/>
    </source>
</evidence>
<evidence type="ECO:0000256" key="8">
    <source>
        <dbReference type="ARBA" id="ARBA00023235"/>
    </source>
</evidence>
<comment type="pathway">
    <text evidence="3 9 11">Amino-acid biosynthesis; L-histidine biosynthesis; L-histidine from 5-phospho-alpha-D-ribose 1-diphosphate: step 4/9.</text>
</comment>
<dbReference type="CDD" id="cd04732">
    <property type="entry name" value="HisA"/>
    <property type="match status" value="1"/>
</dbReference>
<dbReference type="EMBL" id="JBHSJJ010000022">
    <property type="protein sequence ID" value="MFC4874750.1"/>
    <property type="molecule type" value="Genomic_DNA"/>
</dbReference>
<evidence type="ECO:0000313" key="13">
    <source>
        <dbReference type="Proteomes" id="UP001595818"/>
    </source>
</evidence>
<dbReference type="InterPro" id="IPR006062">
    <property type="entry name" value="His_biosynth"/>
</dbReference>
<evidence type="ECO:0000256" key="1">
    <source>
        <dbReference type="ARBA" id="ARBA00000901"/>
    </source>
</evidence>
<evidence type="ECO:0000256" key="9">
    <source>
        <dbReference type="HAMAP-Rule" id="MF_01014"/>
    </source>
</evidence>
<dbReference type="PANTHER" id="PTHR43090:SF2">
    <property type="entry name" value="1-(5-PHOSPHORIBOSYL)-5-[(5-PHOSPHORIBOSYLAMINO)METHYLIDENEAMINO] IMIDAZOLE-4-CARBOXAMIDE ISOMERASE"/>
    <property type="match status" value="1"/>
</dbReference>
<name>A0ABV9T7L8_9BACT</name>
<dbReference type="Proteomes" id="UP001595818">
    <property type="component" value="Unassembled WGS sequence"/>
</dbReference>
<keyword evidence="5 9" id="KW-0963">Cytoplasm</keyword>
<dbReference type="InterPro" id="IPR006063">
    <property type="entry name" value="HisA_bact_arch"/>
</dbReference>
<sequence length="239" mass="26075">MEIIPAIDIIGGKCVRLTQGDYSQKKEYASDPVEVAREFEDAGIKRLHLVDLDGAREKRIINKAVLANICQQTSLQVDFGGGVQSDEDIALAFSLGAHQVTGGSIAVKNPELFTYWLEKFGGDKLILGADAKDRKIAISGWQETTSADVLDFIKDYVQRGIRYVICTDVAKDGLLQGPSLDLYKEILSEIEGVKLIASGGVSDVQDLESLREIGVYGAIVGKAFYEGRISLDQLAEFTQ</sequence>
<feature type="active site" description="Proton donor" evidence="9">
    <location>
        <position position="130"/>
    </location>
</feature>
<dbReference type="InterPro" id="IPR013785">
    <property type="entry name" value="Aldolase_TIM"/>
</dbReference>
<comment type="catalytic activity">
    <reaction evidence="1 9 11">
        <text>1-(5-phospho-beta-D-ribosyl)-5-[(5-phospho-beta-D-ribosylamino)methylideneamino]imidazole-4-carboxamide = 5-[(5-phospho-1-deoxy-D-ribulos-1-ylimino)methylamino]-1-(5-phospho-beta-D-ribosyl)imidazole-4-carboxamide</text>
        <dbReference type="Rhea" id="RHEA:15469"/>
        <dbReference type="ChEBI" id="CHEBI:58435"/>
        <dbReference type="ChEBI" id="CHEBI:58525"/>
        <dbReference type="EC" id="5.3.1.16"/>
    </reaction>
</comment>
<evidence type="ECO:0000256" key="5">
    <source>
        <dbReference type="ARBA" id="ARBA00022490"/>
    </source>
</evidence>
<dbReference type="PANTHER" id="PTHR43090">
    <property type="entry name" value="1-(5-PHOSPHORIBOSYL)-5-[(5-PHOSPHORIBOSYLAMINO)METHYLIDENEAMINO] IMIDAZOLE-4-CARBOXAMIDE ISOMERASE"/>
    <property type="match status" value="1"/>
</dbReference>
<keyword evidence="6 9" id="KW-0028">Amino-acid biosynthesis</keyword>
<dbReference type="InterPro" id="IPR023016">
    <property type="entry name" value="HisA/PriA"/>
</dbReference>
<dbReference type="InterPro" id="IPR011060">
    <property type="entry name" value="RibuloseP-bd_barrel"/>
</dbReference>
<organism evidence="12 13">
    <name type="scientific">Negadavirga shengliensis</name>
    <dbReference type="NCBI Taxonomy" id="1389218"/>
    <lineage>
        <taxon>Bacteria</taxon>
        <taxon>Pseudomonadati</taxon>
        <taxon>Bacteroidota</taxon>
        <taxon>Cytophagia</taxon>
        <taxon>Cytophagales</taxon>
        <taxon>Cyclobacteriaceae</taxon>
        <taxon>Negadavirga</taxon>
    </lineage>
</organism>
<protein>
    <recommendedName>
        <fullName evidence="9 11">1-(5-phosphoribosyl)-5-[(5-phosphoribosylamino)methylideneamino] imidazole-4-carboxamide isomerase</fullName>
        <ecNumber evidence="9 11">5.3.1.16</ecNumber>
    </recommendedName>
    <alternativeName>
        <fullName evidence="9">Phosphoribosylformimino-5-aminoimidazole carboxamide ribotide isomerase</fullName>
    </alternativeName>
</protein>
<dbReference type="Gene3D" id="3.20.20.70">
    <property type="entry name" value="Aldolase class I"/>
    <property type="match status" value="1"/>
</dbReference>
<dbReference type="HAMAP" id="MF_01014">
    <property type="entry name" value="HisA"/>
    <property type="match status" value="1"/>
</dbReference>
<comment type="caution">
    <text evidence="12">The sequence shown here is derived from an EMBL/GenBank/DDBJ whole genome shotgun (WGS) entry which is preliminary data.</text>
</comment>
<evidence type="ECO:0000256" key="6">
    <source>
        <dbReference type="ARBA" id="ARBA00022605"/>
    </source>
</evidence>
<gene>
    <name evidence="9 12" type="primary">hisA</name>
    <name evidence="12" type="ORF">ACFPFU_23805</name>
</gene>
<keyword evidence="13" id="KW-1185">Reference proteome</keyword>
<dbReference type="EC" id="5.3.1.16" evidence="9 11"/>
<dbReference type="Pfam" id="PF00977">
    <property type="entry name" value="His_biosynth"/>
    <property type="match status" value="1"/>
</dbReference>
<reference evidence="13" key="1">
    <citation type="journal article" date="2019" name="Int. J. Syst. Evol. Microbiol.">
        <title>The Global Catalogue of Microorganisms (GCM) 10K type strain sequencing project: providing services to taxonomists for standard genome sequencing and annotation.</title>
        <authorList>
            <consortium name="The Broad Institute Genomics Platform"/>
            <consortium name="The Broad Institute Genome Sequencing Center for Infectious Disease"/>
            <person name="Wu L."/>
            <person name="Ma J."/>
        </authorList>
    </citation>
    <scope>NUCLEOTIDE SEQUENCE [LARGE SCALE GENOMIC DNA]</scope>
    <source>
        <strain evidence="13">CGMCC 4.7466</strain>
    </source>
</reference>
<proteinExistence type="inferred from homology"/>
<dbReference type="InterPro" id="IPR044524">
    <property type="entry name" value="Isoase_HisA-like"/>
</dbReference>
<evidence type="ECO:0000256" key="2">
    <source>
        <dbReference type="ARBA" id="ARBA00004496"/>
    </source>
</evidence>
<comment type="similarity">
    <text evidence="4 9 10">Belongs to the HisA/HisF family.</text>
</comment>
<evidence type="ECO:0000313" key="12">
    <source>
        <dbReference type="EMBL" id="MFC4874750.1"/>
    </source>
</evidence>
<dbReference type="GO" id="GO:0003949">
    <property type="term" value="F:1-(5-phosphoribosyl)-5-[(5-phosphoribosylamino)methylideneamino]imidazole-4-carboxamide isomerase activity"/>
    <property type="evidence" value="ECO:0007669"/>
    <property type="project" value="UniProtKB-EC"/>
</dbReference>
<evidence type="ECO:0000256" key="7">
    <source>
        <dbReference type="ARBA" id="ARBA00023102"/>
    </source>
</evidence>
<feature type="active site" description="Proton acceptor" evidence="9">
    <location>
        <position position="8"/>
    </location>
</feature>
<evidence type="ECO:0000256" key="4">
    <source>
        <dbReference type="ARBA" id="ARBA00009667"/>
    </source>
</evidence>
<evidence type="ECO:0000256" key="11">
    <source>
        <dbReference type="RuleBase" id="RU003658"/>
    </source>
</evidence>
<dbReference type="RefSeq" id="WP_377068902.1">
    <property type="nucleotide sequence ID" value="NZ_JBHSJJ010000022.1"/>
</dbReference>
<keyword evidence="8 9" id="KW-0413">Isomerase</keyword>
<keyword evidence="7 9" id="KW-0368">Histidine biosynthesis</keyword>
<dbReference type="NCBIfam" id="TIGR00007">
    <property type="entry name" value="1-(5-phosphoribosyl)-5-[(5-phosphoribosylamino)methylideneamino]imidazole-4-carboxamide isomerase"/>
    <property type="match status" value="1"/>
</dbReference>
<evidence type="ECO:0000256" key="3">
    <source>
        <dbReference type="ARBA" id="ARBA00005133"/>
    </source>
</evidence>